<evidence type="ECO:0000313" key="2">
    <source>
        <dbReference type="Proteomes" id="UP001066276"/>
    </source>
</evidence>
<keyword evidence="2" id="KW-1185">Reference proteome</keyword>
<sequence>MHRYSLVQYYTPTPAEVAGRHAGMGSSQRVQLEKVWLDEKAERNIELLGKMMECLGDVEREERDPGLVQPRWLSSVEVYSPTPVPLAPQRSPAAPGWAWHPERDGLEPGAHPRIEGWAHSGFLLGFLSGEDLKAEGGAGVRKDREARVLGAPGAIAATHRSVSRHLCPFPFLLGPVRGLIQLQKQRQLQSKRLKKRQAQEGSVCVRARWDKLLRE</sequence>
<comment type="caution">
    <text evidence="1">The sequence shown here is derived from an EMBL/GenBank/DDBJ whole genome shotgun (WGS) entry which is preliminary data.</text>
</comment>
<organism evidence="1 2">
    <name type="scientific">Pleurodeles waltl</name>
    <name type="common">Iberian ribbed newt</name>
    <dbReference type="NCBI Taxonomy" id="8319"/>
    <lineage>
        <taxon>Eukaryota</taxon>
        <taxon>Metazoa</taxon>
        <taxon>Chordata</taxon>
        <taxon>Craniata</taxon>
        <taxon>Vertebrata</taxon>
        <taxon>Euteleostomi</taxon>
        <taxon>Amphibia</taxon>
        <taxon>Batrachia</taxon>
        <taxon>Caudata</taxon>
        <taxon>Salamandroidea</taxon>
        <taxon>Salamandridae</taxon>
        <taxon>Pleurodelinae</taxon>
        <taxon>Pleurodeles</taxon>
    </lineage>
</organism>
<protein>
    <submittedName>
        <fullName evidence="1">Uncharacterized protein</fullName>
    </submittedName>
</protein>
<name>A0AAV7LD45_PLEWA</name>
<dbReference type="EMBL" id="JANPWB010000015">
    <property type="protein sequence ID" value="KAJ1089501.1"/>
    <property type="molecule type" value="Genomic_DNA"/>
</dbReference>
<dbReference type="AlphaFoldDB" id="A0AAV7LD45"/>
<dbReference type="Proteomes" id="UP001066276">
    <property type="component" value="Chromosome 11"/>
</dbReference>
<accession>A0AAV7LD45</accession>
<gene>
    <name evidence="1" type="ORF">NDU88_002652</name>
</gene>
<reference evidence="1" key="1">
    <citation type="journal article" date="2022" name="bioRxiv">
        <title>Sequencing and chromosome-scale assembly of the giantPleurodeles waltlgenome.</title>
        <authorList>
            <person name="Brown T."/>
            <person name="Elewa A."/>
            <person name="Iarovenko S."/>
            <person name="Subramanian E."/>
            <person name="Araus A.J."/>
            <person name="Petzold A."/>
            <person name="Susuki M."/>
            <person name="Suzuki K.-i.T."/>
            <person name="Hayashi T."/>
            <person name="Toyoda A."/>
            <person name="Oliveira C."/>
            <person name="Osipova E."/>
            <person name="Leigh N.D."/>
            <person name="Simon A."/>
            <person name="Yun M.H."/>
        </authorList>
    </citation>
    <scope>NUCLEOTIDE SEQUENCE</scope>
    <source>
        <strain evidence="1">20211129_DDA</strain>
        <tissue evidence="1">Liver</tissue>
    </source>
</reference>
<evidence type="ECO:0000313" key="1">
    <source>
        <dbReference type="EMBL" id="KAJ1089501.1"/>
    </source>
</evidence>
<proteinExistence type="predicted"/>